<protein>
    <submittedName>
        <fullName evidence="4">AMP-dependent synthetase and ligase</fullName>
    </submittedName>
</protein>
<dbReference type="Gene3D" id="3.30.300.30">
    <property type="match status" value="1"/>
</dbReference>
<dbReference type="InterPro" id="IPR045851">
    <property type="entry name" value="AMP-bd_C_sf"/>
</dbReference>
<dbReference type="EMBL" id="QKWJ01000050">
    <property type="protein sequence ID" value="RDK06980.1"/>
    <property type="molecule type" value="Genomic_DNA"/>
</dbReference>
<keyword evidence="4" id="KW-0436">Ligase</keyword>
<dbReference type="InterPro" id="IPR025110">
    <property type="entry name" value="AMP-bd_C"/>
</dbReference>
<dbReference type="AlphaFoldDB" id="A0A370NMZ0"/>
<organism evidence="4 5">
    <name type="scientific">Cupriavidus lacunae</name>
    <dbReference type="NCBI Taxonomy" id="2666307"/>
    <lineage>
        <taxon>Bacteria</taxon>
        <taxon>Pseudomonadati</taxon>
        <taxon>Pseudomonadota</taxon>
        <taxon>Betaproteobacteria</taxon>
        <taxon>Burkholderiales</taxon>
        <taxon>Burkholderiaceae</taxon>
        <taxon>Cupriavidus</taxon>
    </lineage>
</organism>
<name>A0A370NMZ0_9BURK</name>
<reference evidence="5" key="1">
    <citation type="submission" date="2018-06" db="EMBL/GenBank/DDBJ databases">
        <authorList>
            <person name="Feng T."/>
            <person name="Jeon C.O."/>
        </authorList>
    </citation>
    <scope>NUCLEOTIDE SEQUENCE [LARGE SCALE GENOMIC DNA]</scope>
    <source>
        <strain evidence="5">S23</strain>
    </source>
</reference>
<evidence type="ECO:0000313" key="5">
    <source>
        <dbReference type="Proteomes" id="UP000255165"/>
    </source>
</evidence>
<evidence type="ECO:0000256" key="1">
    <source>
        <dbReference type="SAM" id="MobiDB-lite"/>
    </source>
</evidence>
<dbReference type="Proteomes" id="UP000255165">
    <property type="component" value="Unassembled WGS sequence"/>
</dbReference>
<dbReference type="RefSeq" id="WP_115214625.1">
    <property type="nucleotide sequence ID" value="NZ_QKWJ01000050.1"/>
</dbReference>
<dbReference type="InterPro" id="IPR020845">
    <property type="entry name" value="AMP-binding_CS"/>
</dbReference>
<dbReference type="PANTHER" id="PTHR24096:SF323">
    <property type="entry name" value="BLR3536 PROTEIN"/>
    <property type="match status" value="1"/>
</dbReference>
<dbReference type="Pfam" id="PF00501">
    <property type="entry name" value="AMP-binding"/>
    <property type="match status" value="1"/>
</dbReference>
<feature type="region of interest" description="Disordered" evidence="1">
    <location>
        <begin position="156"/>
        <end position="175"/>
    </location>
</feature>
<evidence type="ECO:0000259" key="2">
    <source>
        <dbReference type="Pfam" id="PF00501"/>
    </source>
</evidence>
<dbReference type="GO" id="GO:0016405">
    <property type="term" value="F:CoA-ligase activity"/>
    <property type="evidence" value="ECO:0007669"/>
    <property type="project" value="TreeGrafter"/>
</dbReference>
<dbReference type="InterPro" id="IPR042099">
    <property type="entry name" value="ANL_N_sf"/>
</dbReference>
<dbReference type="InterPro" id="IPR000873">
    <property type="entry name" value="AMP-dep_synth/lig_dom"/>
</dbReference>
<proteinExistence type="predicted"/>
<accession>A0A370NMZ0</accession>
<feature type="domain" description="AMP-dependent synthetase/ligase" evidence="2">
    <location>
        <begin position="7"/>
        <end position="358"/>
    </location>
</feature>
<dbReference type="Pfam" id="PF13193">
    <property type="entry name" value="AMP-binding_C"/>
    <property type="match status" value="1"/>
</dbReference>
<feature type="domain" description="AMP-binding enzyme C-terminal" evidence="3">
    <location>
        <begin position="416"/>
        <end position="494"/>
    </location>
</feature>
<sequence>MAHPSHYAQTMPEKIAAVFIPGGREITYSQLEEGANRVANLLRSAGIKTGDAVLFCVENCPEFLYLGWGCQRAGVIFTPASTKLSADDLRYIARDCGARAVFVSVAAVNSAGLLASDFGSAACFALGGAIPGFKRFEDALRACPVTSIHDPARGREMMYSSGTTGRPKGVRKPIPPIAFRDMDPRDASFASKPGVDMSMVHLCTSPLYHAAPHRNVSATLAFGGTAVVMEHFDAVQALHAMEKFRVTHSLWVPTMFHRLLRLDPGMRMQFDLSSHRVAMHGAAPCPIHIKEAMIEWWGPILEEYYAGTEGIGACAISSLEWLAHKGSVGRAVEGIVHILADDETEVASGSTGTVYFESDAGFAYWNDIDKTAASRSKQGWWTYGDIGHLDEEGYLYLSDRRDFTIISGGVNIYPQEIENILVTDDRVLDVAVFGLPDDEYGEVVHAVVQVDRQPGTPHVLAEELRALCRSKLGPIRVPRSFSFVLDFPRLPTGKLQKKLLRDTFVRSMKSSSVGI</sequence>
<dbReference type="PROSITE" id="PS00455">
    <property type="entry name" value="AMP_BINDING"/>
    <property type="match status" value="1"/>
</dbReference>
<dbReference type="PANTHER" id="PTHR24096">
    <property type="entry name" value="LONG-CHAIN-FATTY-ACID--COA LIGASE"/>
    <property type="match status" value="1"/>
</dbReference>
<dbReference type="Gene3D" id="3.40.50.12780">
    <property type="entry name" value="N-terminal domain of ligase-like"/>
    <property type="match status" value="1"/>
</dbReference>
<gene>
    <name evidence="4" type="ORF">DN412_28415</name>
</gene>
<keyword evidence="5" id="KW-1185">Reference proteome</keyword>
<evidence type="ECO:0000313" key="4">
    <source>
        <dbReference type="EMBL" id="RDK06980.1"/>
    </source>
</evidence>
<evidence type="ECO:0000259" key="3">
    <source>
        <dbReference type="Pfam" id="PF13193"/>
    </source>
</evidence>
<dbReference type="SUPFAM" id="SSF56801">
    <property type="entry name" value="Acetyl-CoA synthetase-like"/>
    <property type="match status" value="1"/>
</dbReference>
<comment type="caution">
    <text evidence="4">The sequence shown here is derived from an EMBL/GenBank/DDBJ whole genome shotgun (WGS) entry which is preliminary data.</text>
</comment>